<evidence type="ECO:0000256" key="3">
    <source>
        <dbReference type="ARBA" id="ARBA00023315"/>
    </source>
</evidence>
<evidence type="ECO:0000313" key="5">
    <source>
        <dbReference type="EMBL" id="MBB5660062.1"/>
    </source>
</evidence>
<proteinExistence type="predicted"/>
<dbReference type="AlphaFoldDB" id="A0A7W9A2L5"/>
<dbReference type="EC" id="2.3.1.51" evidence="5"/>
<gene>
    <name evidence="5" type="ORF">FHS65_000802</name>
</gene>
<dbReference type="EMBL" id="JACIJB010000002">
    <property type="protein sequence ID" value="MBB5660062.1"/>
    <property type="molecule type" value="Genomic_DNA"/>
</dbReference>
<dbReference type="Pfam" id="PF01553">
    <property type="entry name" value="Acyltransferase"/>
    <property type="match status" value="1"/>
</dbReference>
<accession>A0A7W9A2L5</accession>
<evidence type="ECO:0000256" key="1">
    <source>
        <dbReference type="ARBA" id="ARBA00005189"/>
    </source>
</evidence>
<comment type="pathway">
    <text evidence="1">Lipid metabolism.</text>
</comment>
<dbReference type="CDD" id="cd07989">
    <property type="entry name" value="LPLAT_AGPAT-like"/>
    <property type="match status" value="1"/>
</dbReference>
<dbReference type="RefSeq" id="WP_123287514.1">
    <property type="nucleotide sequence ID" value="NZ_JACIJB010000002.1"/>
</dbReference>
<evidence type="ECO:0000259" key="4">
    <source>
        <dbReference type="SMART" id="SM00563"/>
    </source>
</evidence>
<evidence type="ECO:0000256" key="2">
    <source>
        <dbReference type="ARBA" id="ARBA00022679"/>
    </source>
</evidence>
<dbReference type="GO" id="GO:0003841">
    <property type="term" value="F:1-acylglycerol-3-phosphate O-acyltransferase activity"/>
    <property type="evidence" value="ECO:0007669"/>
    <property type="project" value="UniProtKB-EC"/>
</dbReference>
<feature type="domain" description="Phospholipid/glycerol acyltransferase" evidence="4">
    <location>
        <begin position="53"/>
        <end position="173"/>
    </location>
</feature>
<comment type="caution">
    <text evidence="5">The sequence shown here is derived from an EMBL/GenBank/DDBJ whole genome shotgun (WGS) entry which is preliminary data.</text>
</comment>
<evidence type="ECO:0000313" key="6">
    <source>
        <dbReference type="Proteomes" id="UP000548978"/>
    </source>
</evidence>
<protein>
    <submittedName>
        <fullName evidence="5">1-acyl-sn-glycerol-3-phosphate acyltransferase</fullName>
        <ecNumber evidence="5">2.3.1.51</ecNumber>
    </submittedName>
</protein>
<keyword evidence="6" id="KW-1185">Reference proteome</keyword>
<name>A0A7W9A2L5_9CAUL</name>
<keyword evidence="2 5" id="KW-0808">Transferase</keyword>
<reference evidence="5 6" key="1">
    <citation type="submission" date="2020-08" db="EMBL/GenBank/DDBJ databases">
        <title>Genomic Encyclopedia of Type Strains, Phase IV (KMG-IV): sequencing the most valuable type-strain genomes for metagenomic binning, comparative biology and taxonomic classification.</title>
        <authorList>
            <person name="Goeker M."/>
        </authorList>
    </citation>
    <scope>NUCLEOTIDE SEQUENCE [LARGE SCALE GENOMIC DNA]</scope>
    <source>
        <strain evidence="5 6">DSM 24448</strain>
    </source>
</reference>
<dbReference type="PANTHER" id="PTHR10434">
    <property type="entry name" value="1-ACYL-SN-GLYCEROL-3-PHOSPHATE ACYLTRANSFERASE"/>
    <property type="match status" value="1"/>
</dbReference>
<dbReference type="InterPro" id="IPR002123">
    <property type="entry name" value="Plipid/glycerol_acylTrfase"/>
</dbReference>
<organism evidence="5 6">
    <name type="scientific">Brevundimonas halotolerans</name>
    <dbReference type="NCBI Taxonomy" id="69670"/>
    <lineage>
        <taxon>Bacteria</taxon>
        <taxon>Pseudomonadati</taxon>
        <taxon>Pseudomonadota</taxon>
        <taxon>Alphaproteobacteria</taxon>
        <taxon>Caulobacterales</taxon>
        <taxon>Caulobacteraceae</taxon>
        <taxon>Brevundimonas</taxon>
    </lineage>
</organism>
<sequence length="230" mass="24917">MRSTGTEPAPTEPARPFGWGRTLFLTLVARPLVRFMTGMDVVGREHLPRRGPAIVAANHNSHMDAFILLGLFPIGALHQVRPVAAADYFLANPVVSWMSRRVVGITPISRTVKRGEDVLAPAREALARGEIILVFPEGTRSRDGRMAPLKAGVARLAEAFPEVPVVPVWIQGAGRVLPKGAITPVPMNCTAMVGEPVRWTGDKHGFMADLKTRLDALAEAAPPQKWSEDA</sequence>
<dbReference type="SMART" id="SM00563">
    <property type="entry name" value="PlsC"/>
    <property type="match status" value="1"/>
</dbReference>
<dbReference type="PANTHER" id="PTHR10434:SF11">
    <property type="entry name" value="1-ACYL-SN-GLYCEROL-3-PHOSPHATE ACYLTRANSFERASE"/>
    <property type="match status" value="1"/>
</dbReference>
<dbReference type="SUPFAM" id="SSF69593">
    <property type="entry name" value="Glycerol-3-phosphate (1)-acyltransferase"/>
    <property type="match status" value="1"/>
</dbReference>
<dbReference type="Proteomes" id="UP000548978">
    <property type="component" value="Unassembled WGS sequence"/>
</dbReference>
<dbReference type="OrthoDB" id="9808424at2"/>
<dbReference type="GO" id="GO:0006654">
    <property type="term" value="P:phosphatidic acid biosynthetic process"/>
    <property type="evidence" value="ECO:0007669"/>
    <property type="project" value="TreeGrafter"/>
</dbReference>
<keyword evidence="3 5" id="KW-0012">Acyltransferase</keyword>